<proteinExistence type="predicted"/>
<sequence length="166" mass="16440">MTTLGLSCGIAGGYRVSARAAAAELAGRTRLAPFAARARTLHYFDVKPSGNDAGENGRFPITPRPAISSSPSISTSAAVSSDGGFLPAAFGFLPGNSVTASGTVGAIPAVTSIAARPSGLATVVNDKSAGASNAAYDIEGNATGITPISAALAHLPVLAILSRATW</sequence>
<reference evidence="1 2" key="1">
    <citation type="submission" date="2019-06" db="EMBL/GenBank/DDBJ databases">
        <title>Genomic Encyclopedia of Type Strains, Phase IV (KMG-V): Genome sequencing to study the core and pangenomes of soil and plant-associated prokaryotes.</title>
        <authorList>
            <person name="Whitman W."/>
        </authorList>
    </citation>
    <scope>NUCLEOTIDE SEQUENCE [LARGE SCALE GENOMIC DNA]</scope>
    <source>
        <strain evidence="1 2">BR 10556</strain>
    </source>
</reference>
<evidence type="ECO:0000313" key="2">
    <source>
        <dbReference type="Proteomes" id="UP000315914"/>
    </source>
</evidence>
<dbReference type="Proteomes" id="UP000315914">
    <property type="component" value="Unassembled WGS sequence"/>
</dbReference>
<name>A0A560JYI7_9BRAD</name>
<gene>
    <name evidence="1" type="ORF">FBZ95_104344</name>
</gene>
<evidence type="ECO:0000313" key="1">
    <source>
        <dbReference type="EMBL" id="TWB76163.1"/>
    </source>
</evidence>
<dbReference type="EMBL" id="VITW01000004">
    <property type="protein sequence ID" value="TWB76163.1"/>
    <property type="molecule type" value="Genomic_DNA"/>
</dbReference>
<organism evidence="1 2">
    <name type="scientific">Bradyrhizobium sacchari</name>
    <dbReference type="NCBI Taxonomy" id="1399419"/>
    <lineage>
        <taxon>Bacteria</taxon>
        <taxon>Pseudomonadati</taxon>
        <taxon>Pseudomonadota</taxon>
        <taxon>Alphaproteobacteria</taxon>
        <taxon>Hyphomicrobiales</taxon>
        <taxon>Nitrobacteraceae</taxon>
        <taxon>Bradyrhizobium</taxon>
    </lineage>
</organism>
<keyword evidence="2" id="KW-1185">Reference proteome</keyword>
<comment type="caution">
    <text evidence="1">The sequence shown here is derived from an EMBL/GenBank/DDBJ whole genome shotgun (WGS) entry which is preliminary data.</text>
</comment>
<dbReference type="AlphaFoldDB" id="A0A560JYI7"/>
<protein>
    <submittedName>
        <fullName evidence="1">Uncharacterized protein</fullName>
    </submittedName>
</protein>
<accession>A0A560JYI7</accession>
<dbReference type="RefSeq" id="WP_080134707.1">
    <property type="nucleotide sequence ID" value="NZ_LWIG01000007.1"/>
</dbReference>